<reference evidence="3" key="2">
    <citation type="submission" date="2020-04" db="EMBL/GenBank/DDBJ databases">
        <authorList>
            <consortium name="NCBI Genome Project"/>
        </authorList>
    </citation>
    <scope>NUCLEOTIDE SEQUENCE</scope>
    <source>
        <strain evidence="3">CBS 304.34</strain>
    </source>
</reference>
<dbReference type="OrthoDB" id="10570944at2759"/>
<keyword evidence="2" id="KW-1185">Reference proteome</keyword>
<name>A0A6A6YSG8_9PEZI</name>
<dbReference type="RefSeq" id="XP_033577958.1">
    <property type="nucleotide sequence ID" value="XM_033725436.1"/>
</dbReference>
<dbReference type="Proteomes" id="UP000504636">
    <property type="component" value="Unplaced"/>
</dbReference>
<evidence type="ECO:0000313" key="1">
    <source>
        <dbReference type="EMBL" id="KAF2810994.1"/>
    </source>
</evidence>
<proteinExistence type="predicted"/>
<dbReference type="AlphaFoldDB" id="A0A6A6YSG8"/>
<sequence length="224" mass="24670">MTDKVYACPVSLPISSLPNFMYNRRSLSPGGGCKPTKLMLAQSYSVIVSSSSRISTQETPAIKERVSNFLKHIPEKSHQLLVRLISPEAYRNQQASERTDLRSFCIIRPGEDGSQQDSGISNPLPLPVAKPAAYRKQQAAAIHNATEAAMYRLSNEILLMIGAYLSPVSNFVLHQTCQKALHVFAPPPGFFPLNEFDLETSLLENHPLGSTVDHDAQKQSSYAS</sequence>
<dbReference type="GeneID" id="54466329"/>
<evidence type="ECO:0000313" key="3">
    <source>
        <dbReference type="RefSeq" id="XP_033577958.1"/>
    </source>
</evidence>
<organism evidence="1">
    <name type="scientific">Mytilinidion resinicola</name>
    <dbReference type="NCBI Taxonomy" id="574789"/>
    <lineage>
        <taxon>Eukaryota</taxon>
        <taxon>Fungi</taxon>
        <taxon>Dikarya</taxon>
        <taxon>Ascomycota</taxon>
        <taxon>Pezizomycotina</taxon>
        <taxon>Dothideomycetes</taxon>
        <taxon>Pleosporomycetidae</taxon>
        <taxon>Mytilinidiales</taxon>
        <taxon>Mytilinidiaceae</taxon>
        <taxon>Mytilinidion</taxon>
    </lineage>
</organism>
<evidence type="ECO:0000313" key="2">
    <source>
        <dbReference type="Proteomes" id="UP000504636"/>
    </source>
</evidence>
<protein>
    <submittedName>
        <fullName evidence="1 3">Uncharacterized protein</fullName>
    </submittedName>
</protein>
<dbReference type="EMBL" id="MU003699">
    <property type="protein sequence ID" value="KAF2810994.1"/>
    <property type="molecule type" value="Genomic_DNA"/>
</dbReference>
<reference evidence="1 3" key="1">
    <citation type="journal article" date="2020" name="Stud. Mycol.">
        <title>101 Dothideomycetes genomes: a test case for predicting lifestyles and emergence of pathogens.</title>
        <authorList>
            <person name="Haridas S."/>
            <person name="Albert R."/>
            <person name="Binder M."/>
            <person name="Bloem J."/>
            <person name="Labutti K."/>
            <person name="Salamov A."/>
            <person name="Andreopoulos B."/>
            <person name="Baker S."/>
            <person name="Barry K."/>
            <person name="Bills G."/>
            <person name="Bluhm B."/>
            <person name="Cannon C."/>
            <person name="Castanera R."/>
            <person name="Culley D."/>
            <person name="Daum C."/>
            <person name="Ezra D."/>
            <person name="Gonzalez J."/>
            <person name="Henrissat B."/>
            <person name="Kuo A."/>
            <person name="Liang C."/>
            <person name="Lipzen A."/>
            <person name="Lutzoni F."/>
            <person name="Magnuson J."/>
            <person name="Mondo S."/>
            <person name="Nolan M."/>
            <person name="Ohm R."/>
            <person name="Pangilinan J."/>
            <person name="Park H.-J."/>
            <person name="Ramirez L."/>
            <person name="Alfaro M."/>
            <person name="Sun H."/>
            <person name="Tritt A."/>
            <person name="Yoshinaga Y."/>
            <person name="Zwiers L.-H."/>
            <person name="Turgeon B."/>
            <person name="Goodwin S."/>
            <person name="Spatafora J."/>
            <person name="Crous P."/>
            <person name="Grigoriev I."/>
        </authorList>
    </citation>
    <scope>NUCLEOTIDE SEQUENCE</scope>
    <source>
        <strain evidence="1 3">CBS 304.34</strain>
    </source>
</reference>
<reference evidence="3" key="3">
    <citation type="submission" date="2025-04" db="UniProtKB">
        <authorList>
            <consortium name="RefSeq"/>
        </authorList>
    </citation>
    <scope>IDENTIFICATION</scope>
    <source>
        <strain evidence="3">CBS 304.34</strain>
    </source>
</reference>
<gene>
    <name evidence="1 3" type="ORF">BDZ99DRAFT_519662</name>
</gene>
<accession>A0A6A6YSG8</accession>